<feature type="domain" description="Peptidase M56" evidence="3">
    <location>
        <begin position="109"/>
        <end position="298"/>
    </location>
</feature>
<feature type="transmembrane region" description="Helical" evidence="2">
    <location>
        <begin position="12"/>
        <end position="34"/>
    </location>
</feature>
<keyword evidence="2" id="KW-0812">Transmembrane</keyword>
<dbReference type="Proteomes" id="UP000183129">
    <property type="component" value="Unassembled WGS sequence"/>
</dbReference>
<gene>
    <name evidence="4" type="ORF">SAMN03003324_03724</name>
</gene>
<dbReference type="Pfam" id="PF05569">
    <property type="entry name" value="Peptidase_M56"/>
    <property type="match status" value="1"/>
</dbReference>
<evidence type="ECO:0000259" key="3">
    <source>
        <dbReference type="Pfam" id="PF05569"/>
    </source>
</evidence>
<feature type="transmembrane region" description="Helical" evidence="2">
    <location>
        <begin position="105"/>
        <end position="125"/>
    </location>
</feature>
<feature type="compositionally biased region" description="Basic and acidic residues" evidence="1">
    <location>
        <begin position="443"/>
        <end position="452"/>
    </location>
</feature>
<keyword evidence="2" id="KW-0472">Membrane</keyword>
<dbReference type="STRING" id="34086.SAMN04488084_103551"/>
<name>A0A1I2IJD7_9SPHI</name>
<dbReference type="CDD" id="cd07341">
    <property type="entry name" value="M56_BlaR1_MecR1_like"/>
    <property type="match status" value="1"/>
</dbReference>
<dbReference type="PANTHER" id="PTHR34978">
    <property type="entry name" value="POSSIBLE SENSOR-TRANSDUCER PROTEIN BLAR"/>
    <property type="match status" value="1"/>
</dbReference>
<dbReference type="PANTHER" id="PTHR34978:SF3">
    <property type="entry name" value="SLR0241 PROTEIN"/>
    <property type="match status" value="1"/>
</dbReference>
<dbReference type="EMBL" id="FONS01000013">
    <property type="protein sequence ID" value="SFF41157.1"/>
    <property type="molecule type" value="Genomic_DNA"/>
</dbReference>
<dbReference type="AlphaFoldDB" id="A0A1I2IJD7"/>
<feature type="region of interest" description="Disordered" evidence="1">
    <location>
        <begin position="335"/>
        <end position="355"/>
    </location>
</feature>
<proteinExistence type="predicted"/>
<feature type="region of interest" description="Disordered" evidence="1">
    <location>
        <begin position="443"/>
        <end position="475"/>
    </location>
</feature>
<accession>A0A1I2IJD7</accession>
<organism evidence="4 5">
    <name type="scientific">Pedobacter antarcticus</name>
    <dbReference type="NCBI Taxonomy" id="34086"/>
    <lineage>
        <taxon>Bacteria</taxon>
        <taxon>Pseudomonadati</taxon>
        <taxon>Bacteroidota</taxon>
        <taxon>Sphingobacteriia</taxon>
        <taxon>Sphingobacteriales</taxon>
        <taxon>Sphingobacteriaceae</taxon>
        <taxon>Pedobacter</taxon>
    </lineage>
</organism>
<evidence type="ECO:0000313" key="5">
    <source>
        <dbReference type="Proteomes" id="UP000183129"/>
    </source>
</evidence>
<dbReference type="InterPro" id="IPR008756">
    <property type="entry name" value="Peptidase_M56"/>
</dbReference>
<sequence length="564" mass="64239">MEAIFDQIVRATGWAILHSLWQGAIIYGVLYLVIQPVFKFKASTRYTIATMGGLLMLGSFLYTFTELFQWSVVSSEASAQSYWKQLPGLVPPAVPLTAVEYIEMLFPWLVLLYSVGLITQSVIFWKGYRKIQNLKNAVHQSVPKDWMIKLETLRTELGIGRKIGYYLSDKIQVPLVIGYIKPIILFPAMLATQLEMNQLEAIMIHELSHIRRNDYIFNLLRTLTETVLFFNPFAWLIGKMMDIERENACDDKVIQLTNAPLTYAKALLQLELLTNTQKPVLALAATGEEQHLYQRIKRITNMKTESINSRQKLLSIALTFATLISLAWVNPANGEKRQQNSPTVVKKVNQPKKRVSTPASDTLIYSSGKRVYVLDKSRDTIPGLQEININIPPIPPVPPLPPMSEMPATPPLPPLPPDSLVLNEIVSLSGKLANEVLRLQSDKSHDRAEISRLHSRIKQSGEELKNKMNSPEQKAKWEKYGKDVEAAYNSPEQKAKWEKYGKDMEAAYNSPEQKAKWEKFRKDMEKTALNSKETARIVKAAQEQAMELRKALEQQQVKVEFWSK</sequence>
<dbReference type="RefSeq" id="WP_074964068.1">
    <property type="nucleotide sequence ID" value="NZ_FONS01000013.1"/>
</dbReference>
<protein>
    <submittedName>
        <fullName evidence="4">Signal transducer regulating beta-lactamase production, contains metallopeptidase domain</fullName>
    </submittedName>
</protein>
<keyword evidence="2" id="KW-1133">Transmembrane helix</keyword>
<evidence type="ECO:0000313" key="4">
    <source>
        <dbReference type="EMBL" id="SFF41157.1"/>
    </source>
</evidence>
<evidence type="ECO:0000256" key="2">
    <source>
        <dbReference type="SAM" id="Phobius"/>
    </source>
</evidence>
<evidence type="ECO:0000256" key="1">
    <source>
        <dbReference type="SAM" id="MobiDB-lite"/>
    </source>
</evidence>
<reference evidence="4 5" key="1">
    <citation type="submission" date="2016-10" db="EMBL/GenBank/DDBJ databases">
        <authorList>
            <person name="de Groot N.N."/>
        </authorList>
    </citation>
    <scope>NUCLEOTIDE SEQUENCE [LARGE SCALE GENOMIC DNA]</scope>
    <source>
        <strain evidence="4 5">ATCC 51969</strain>
    </source>
</reference>
<dbReference type="InterPro" id="IPR052173">
    <property type="entry name" value="Beta-lactam_resp_regulator"/>
</dbReference>
<feature type="transmembrane region" description="Helical" evidence="2">
    <location>
        <begin position="46"/>
        <end position="65"/>
    </location>
</feature>